<dbReference type="GO" id="GO:0015936">
    <property type="term" value="P:coenzyme A metabolic process"/>
    <property type="evidence" value="ECO:0007669"/>
    <property type="project" value="InterPro"/>
</dbReference>
<reference evidence="6" key="1">
    <citation type="submission" date="2021-02" db="EMBL/GenBank/DDBJ databases">
        <authorList>
            <person name="Nowell W R."/>
        </authorList>
    </citation>
    <scope>NUCLEOTIDE SEQUENCE</scope>
</reference>
<dbReference type="InterPro" id="IPR002202">
    <property type="entry name" value="HMG_CoA_Rdtase"/>
</dbReference>
<feature type="transmembrane region" description="Helical" evidence="5">
    <location>
        <begin position="239"/>
        <end position="266"/>
    </location>
</feature>
<dbReference type="InterPro" id="IPR009029">
    <property type="entry name" value="HMG_CoA_Rdtase_sub-bd_dom_sf"/>
</dbReference>
<dbReference type="EC" id="1.1.1.34" evidence="5"/>
<dbReference type="GO" id="GO:0005789">
    <property type="term" value="C:endoplasmic reticulum membrane"/>
    <property type="evidence" value="ECO:0007669"/>
    <property type="project" value="UniProtKB-SubCell"/>
</dbReference>
<dbReference type="PRINTS" id="PR00071">
    <property type="entry name" value="HMGCOARDTASE"/>
</dbReference>
<dbReference type="SUPFAM" id="SSF55035">
    <property type="entry name" value="NAD-binding domain of HMG-CoA reductase"/>
    <property type="match status" value="1"/>
</dbReference>
<evidence type="ECO:0000256" key="5">
    <source>
        <dbReference type="RuleBase" id="RU361219"/>
    </source>
</evidence>
<evidence type="ECO:0000256" key="2">
    <source>
        <dbReference type="ARBA" id="ARBA00007661"/>
    </source>
</evidence>
<dbReference type="Pfam" id="PF00368">
    <property type="entry name" value="HMG-CoA_red"/>
    <property type="match status" value="1"/>
</dbReference>
<protein>
    <recommendedName>
        <fullName evidence="5">3-hydroxy-3-methylglutaryl coenzyme A reductase</fullName>
        <shortName evidence="5">HMG-CoA reductase</shortName>
        <ecNumber evidence="5">1.1.1.34</ecNumber>
    </recommendedName>
</protein>
<keyword evidence="5" id="KW-0812">Transmembrane</keyword>
<evidence type="ECO:0000313" key="6">
    <source>
        <dbReference type="EMBL" id="CAF0788917.1"/>
    </source>
</evidence>
<proteinExistence type="inferred from homology"/>
<comment type="caution">
    <text evidence="6">The sequence shown here is derived from an EMBL/GenBank/DDBJ whole genome shotgun (WGS) entry which is preliminary data.</text>
</comment>
<dbReference type="Proteomes" id="UP000682733">
    <property type="component" value="Unassembled WGS sequence"/>
</dbReference>
<accession>A0A8S2CW81</accession>
<feature type="transmembrane region" description="Helical" evidence="5">
    <location>
        <begin position="49"/>
        <end position="72"/>
    </location>
</feature>
<comment type="catalytic activity">
    <reaction evidence="5">
        <text>(R)-mevalonate + 2 NADP(+) + CoA = (3S)-3-hydroxy-3-methylglutaryl-CoA + 2 NADPH + 2 H(+)</text>
        <dbReference type="Rhea" id="RHEA:15989"/>
        <dbReference type="ChEBI" id="CHEBI:15378"/>
        <dbReference type="ChEBI" id="CHEBI:36464"/>
        <dbReference type="ChEBI" id="CHEBI:43074"/>
        <dbReference type="ChEBI" id="CHEBI:57287"/>
        <dbReference type="ChEBI" id="CHEBI:57783"/>
        <dbReference type="ChEBI" id="CHEBI:58349"/>
        <dbReference type="EC" id="1.1.1.34"/>
    </reaction>
</comment>
<dbReference type="PROSITE" id="PS01192">
    <property type="entry name" value="HMG_COA_REDUCTASE_3"/>
    <property type="match status" value="1"/>
</dbReference>
<dbReference type="EMBL" id="CAJOBA010001023">
    <property type="protein sequence ID" value="CAF3571360.1"/>
    <property type="molecule type" value="Genomic_DNA"/>
</dbReference>
<feature type="transmembrane region" description="Helical" evidence="5">
    <location>
        <begin position="92"/>
        <end position="122"/>
    </location>
</feature>
<dbReference type="InterPro" id="IPR023074">
    <property type="entry name" value="HMG_CoA_Rdtase_cat_sf"/>
</dbReference>
<dbReference type="PROSITE" id="PS00066">
    <property type="entry name" value="HMG_COA_REDUCTASE_1"/>
    <property type="match status" value="1"/>
</dbReference>
<dbReference type="FunFam" id="3.30.70.420:FF:000001">
    <property type="entry name" value="3-hydroxy-3-methylglutaryl coenzyme A reductase"/>
    <property type="match status" value="1"/>
</dbReference>
<dbReference type="EMBL" id="CAJNOK010001023">
    <property type="protein sequence ID" value="CAF0788917.1"/>
    <property type="molecule type" value="Genomic_DNA"/>
</dbReference>
<evidence type="ECO:0000313" key="8">
    <source>
        <dbReference type="Proteomes" id="UP000677228"/>
    </source>
</evidence>
<dbReference type="PANTHER" id="PTHR10572:SF24">
    <property type="entry name" value="3-HYDROXY-3-METHYLGLUTARYL-COENZYME A REDUCTASE"/>
    <property type="match status" value="1"/>
</dbReference>
<evidence type="ECO:0000256" key="4">
    <source>
        <dbReference type="ARBA" id="ARBA00023002"/>
    </source>
</evidence>
<dbReference type="Gene3D" id="1.10.3270.10">
    <property type="entry name" value="HMGR, N-terminal domain"/>
    <property type="match status" value="1"/>
</dbReference>
<dbReference type="Proteomes" id="UP000677228">
    <property type="component" value="Unassembled WGS sequence"/>
</dbReference>
<dbReference type="GO" id="GO:0008299">
    <property type="term" value="P:isoprenoid biosynthetic process"/>
    <property type="evidence" value="ECO:0007669"/>
    <property type="project" value="InterPro"/>
</dbReference>
<sequence length="814" mass="90071">MASQIDYSGSTIVSTPIRFYDSTFYTIVLISLTYLVFQIYSIRSHPKCLTLFLSFICTCIGSETFFHILYYKSILNTDRLANLNITNSFSPAIIHLIILLSINSFLWNATQCSALATCLLSLPTSSEHSSSNHVYRRWLRHIFIDHIFALVLVRLGSLTDLPTIITLSDVASVCVLTSWFSQVAIFPCALCSIHLFVKIEVDDSNTTTTTTTTTIIPIQPAQDGDELNSVLHRIKIIKIIGLALFGVKISALSLCETLALTFATIICLSCLVISTREYNYNSYVWIFNSFFNKNLAKKIIDNAVDDLTHSTSRKQHSLLENDVKQYSKSILKKASNLQYLPIYSQNGNDKESSLLNYQHSPVSTTIKPHFEDKQSNSLSPTVDKKDYKSLTDNELLQIIKSNNQRELLTHNLEKYLPFDRAVSLRRLFLNEKLSELSHVSTINDLPYDHYDYSRVINQCCENVIGYVQIPVGYTGPLLIDNKEYYIPLATTEGALVASTNRGCKVVTLSGGVQTTVFNDGMTRGPVLKFKTAREAYEAYKWLEINFKQVKLTFDRTSSYARLTNIKKTISAHYLFIRFVATTGDAMGMNMITKGVEAVLELLKQSWDSAIDMISISGNYCIDKKPSALNWIDGRGKSVIAEAIISSDVLKNVLKMDCQHLIELNLAKNMVGSIMAGSIGGFNAHAANTVSAMFIACGQDTAQCVTSSTCLTWLEATGSDKQDLYISCTMPSLEAGTIGGGTTLSGGQLACLKMLGVSGSNSLEPGANSIQLAKIICSTVLAAELSLMSALATNDLVKAHLSLNRTPTVPEFRQK</sequence>
<dbReference type="InterPro" id="IPR023076">
    <property type="entry name" value="HMG_CoA_Rdtase_CS"/>
</dbReference>
<keyword evidence="5" id="KW-0256">Endoplasmic reticulum</keyword>
<dbReference type="GO" id="GO:0004420">
    <property type="term" value="F:hydroxymethylglutaryl-CoA reductase (NADPH) activity"/>
    <property type="evidence" value="ECO:0007669"/>
    <property type="project" value="UniProtKB-EC"/>
</dbReference>
<dbReference type="InterPro" id="IPR004554">
    <property type="entry name" value="HMG_CoA_Rdtase_eu_arc"/>
</dbReference>
<dbReference type="SUPFAM" id="SSF56542">
    <property type="entry name" value="Substrate-binding domain of HMG-CoA reductase"/>
    <property type="match status" value="1"/>
</dbReference>
<dbReference type="Gene3D" id="3.30.70.420">
    <property type="entry name" value="Hydroxymethylglutaryl-CoA reductase, class I/II, NAD/NADP-binding domain"/>
    <property type="match status" value="1"/>
</dbReference>
<name>A0A8S2CW81_9BILA</name>
<dbReference type="InterPro" id="IPR009023">
    <property type="entry name" value="HMG_CoA_Rdtase_NAD(P)-bd_sf"/>
</dbReference>
<dbReference type="GO" id="GO:0016126">
    <property type="term" value="P:sterol biosynthetic process"/>
    <property type="evidence" value="ECO:0007669"/>
    <property type="project" value="TreeGrafter"/>
</dbReference>
<keyword evidence="4 5" id="KW-0560">Oxidoreductase</keyword>
<keyword evidence="3 5" id="KW-0521">NADP</keyword>
<feature type="transmembrane region" description="Helical" evidence="5">
    <location>
        <begin position="23"/>
        <end position="42"/>
    </location>
</feature>
<dbReference type="InterPro" id="IPR023282">
    <property type="entry name" value="HMG_CoA_Rdtase_N"/>
</dbReference>
<feature type="transmembrane region" description="Helical" evidence="5">
    <location>
        <begin position="179"/>
        <end position="197"/>
    </location>
</feature>
<comment type="pathway">
    <text evidence="1 5">Metabolic intermediate biosynthesis; (R)-mevalonate biosynthesis; (R)-mevalonate from acetyl-CoA: step 3/3.</text>
</comment>
<dbReference type="PANTHER" id="PTHR10572">
    <property type="entry name" value="3-HYDROXY-3-METHYLGLUTARYL-COENZYME A REDUCTASE"/>
    <property type="match status" value="1"/>
</dbReference>
<evidence type="ECO:0000313" key="7">
    <source>
        <dbReference type="EMBL" id="CAF3571360.1"/>
    </source>
</evidence>
<dbReference type="Gene3D" id="3.90.770.10">
    <property type="entry name" value="3-hydroxy-3-methylglutaryl-coenzyme A Reductase, Chain A, domain 2"/>
    <property type="match status" value="1"/>
</dbReference>
<dbReference type="NCBIfam" id="TIGR00533">
    <property type="entry name" value="HMG_CoA_R_NADP"/>
    <property type="match status" value="1"/>
</dbReference>
<dbReference type="GO" id="GO:0005778">
    <property type="term" value="C:peroxisomal membrane"/>
    <property type="evidence" value="ECO:0007669"/>
    <property type="project" value="TreeGrafter"/>
</dbReference>
<evidence type="ECO:0000256" key="1">
    <source>
        <dbReference type="ARBA" id="ARBA00005084"/>
    </source>
</evidence>
<dbReference type="AlphaFoldDB" id="A0A8S2CW81"/>
<gene>
    <name evidence="6" type="ORF">OVA965_LOCUS4029</name>
    <name evidence="7" type="ORF">TMI583_LOCUS4027</name>
</gene>
<evidence type="ECO:0000256" key="3">
    <source>
        <dbReference type="ARBA" id="ARBA00022857"/>
    </source>
</evidence>
<dbReference type="PROSITE" id="PS50065">
    <property type="entry name" value="HMG_COA_REDUCTASE_4"/>
    <property type="match status" value="1"/>
</dbReference>
<comment type="subcellular location">
    <subcellularLocation>
        <location evidence="5">Endoplasmic reticulum membrane</location>
        <topology evidence="5">Multi-pass membrane protein</topology>
    </subcellularLocation>
</comment>
<keyword evidence="5" id="KW-1133">Transmembrane helix</keyword>
<feature type="transmembrane region" description="Helical" evidence="5">
    <location>
        <begin position="142"/>
        <end position="159"/>
    </location>
</feature>
<comment type="similarity">
    <text evidence="2 5">Belongs to the HMG-CoA reductase family.</text>
</comment>
<organism evidence="6 8">
    <name type="scientific">Didymodactylos carnosus</name>
    <dbReference type="NCBI Taxonomy" id="1234261"/>
    <lineage>
        <taxon>Eukaryota</taxon>
        <taxon>Metazoa</taxon>
        <taxon>Spiralia</taxon>
        <taxon>Gnathifera</taxon>
        <taxon>Rotifera</taxon>
        <taxon>Eurotatoria</taxon>
        <taxon>Bdelloidea</taxon>
        <taxon>Philodinida</taxon>
        <taxon>Philodinidae</taxon>
        <taxon>Didymodactylos</taxon>
    </lineage>
</organism>
<dbReference type="CDD" id="cd00643">
    <property type="entry name" value="HMG-CoA_reductase_classI"/>
    <property type="match status" value="1"/>
</dbReference>
<keyword evidence="5" id="KW-0472">Membrane</keyword>